<dbReference type="RefSeq" id="WP_119828836.1">
    <property type="nucleotide sequence ID" value="NZ_QYUL01000001.1"/>
</dbReference>
<organism evidence="2 3">
    <name type="scientific">Azospirillum cavernae</name>
    <dbReference type="NCBI Taxonomy" id="2320860"/>
    <lineage>
        <taxon>Bacteria</taxon>
        <taxon>Pseudomonadati</taxon>
        <taxon>Pseudomonadota</taxon>
        <taxon>Alphaproteobacteria</taxon>
        <taxon>Rhodospirillales</taxon>
        <taxon>Azospirillaceae</taxon>
        <taxon>Azospirillum</taxon>
    </lineage>
</organism>
<proteinExistence type="predicted"/>
<dbReference type="OrthoDB" id="8441710at2"/>
<sequence length="230" mass="25414">MTTDDPGTGDRHSAERVGPVLAAAKRVHRRRDTRPVSRMYSRFVTGMKFFLPVAALSLVAVLAAWPSLNNVPTPRIAADKGQTEMLKPRYFSVDEHNQPFSLVAKQADKSADQPDIVLLDLPEAELTETGGTWVTIRSDKGWYNQVTGILLMRGHVRFMRDDGSEFTTEEAETDIRKGDAWGQAHVVGQGPQGEINAKGFRMTDHGKTVVFLNQSKAEVQAAERPGGTKR</sequence>
<protein>
    <submittedName>
        <fullName evidence="2">LPS export ABC transporter periplasmic protein LptC</fullName>
    </submittedName>
</protein>
<dbReference type="InterPro" id="IPR010664">
    <property type="entry name" value="LipoPS_assembly_LptC-rel"/>
</dbReference>
<dbReference type="Gene3D" id="2.60.450.10">
    <property type="entry name" value="Lipopolysaccharide (LPS) transport protein A like domain"/>
    <property type="match status" value="1"/>
</dbReference>
<dbReference type="Proteomes" id="UP000283458">
    <property type="component" value="Unassembled WGS sequence"/>
</dbReference>
<dbReference type="InterPro" id="IPR026265">
    <property type="entry name" value="LptC"/>
</dbReference>
<gene>
    <name evidence="2" type="primary">lptC</name>
    <name evidence="2" type="ORF">D3877_00380</name>
</gene>
<name>A0A418VZJ0_9PROT</name>
<keyword evidence="1" id="KW-1133">Transmembrane helix</keyword>
<dbReference type="GO" id="GO:0005886">
    <property type="term" value="C:plasma membrane"/>
    <property type="evidence" value="ECO:0007669"/>
    <property type="project" value="InterPro"/>
</dbReference>
<dbReference type="NCBIfam" id="TIGR04409">
    <property type="entry name" value="LptC_YrbK"/>
    <property type="match status" value="1"/>
</dbReference>
<dbReference type="Pfam" id="PF06835">
    <property type="entry name" value="LptC"/>
    <property type="match status" value="1"/>
</dbReference>
<dbReference type="GO" id="GO:0015221">
    <property type="term" value="F:lipopolysaccharide transmembrane transporter activity"/>
    <property type="evidence" value="ECO:0007669"/>
    <property type="project" value="InterPro"/>
</dbReference>
<dbReference type="EMBL" id="QYUL01000001">
    <property type="protein sequence ID" value="RJF83195.1"/>
    <property type="molecule type" value="Genomic_DNA"/>
</dbReference>
<reference evidence="2 3" key="1">
    <citation type="submission" date="2018-09" db="EMBL/GenBank/DDBJ databases">
        <authorList>
            <person name="Zhu H."/>
        </authorList>
    </citation>
    <scope>NUCLEOTIDE SEQUENCE [LARGE SCALE GENOMIC DNA]</scope>
    <source>
        <strain evidence="2 3">K2W22B-5</strain>
    </source>
</reference>
<comment type="caution">
    <text evidence="2">The sequence shown here is derived from an EMBL/GenBank/DDBJ whole genome shotgun (WGS) entry which is preliminary data.</text>
</comment>
<keyword evidence="3" id="KW-1185">Reference proteome</keyword>
<evidence type="ECO:0000256" key="1">
    <source>
        <dbReference type="SAM" id="Phobius"/>
    </source>
</evidence>
<keyword evidence="1" id="KW-0472">Membrane</keyword>
<accession>A0A418VZJ0</accession>
<keyword evidence="1" id="KW-0812">Transmembrane</keyword>
<evidence type="ECO:0000313" key="3">
    <source>
        <dbReference type="Proteomes" id="UP000283458"/>
    </source>
</evidence>
<dbReference type="AlphaFoldDB" id="A0A418VZJ0"/>
<feature type="transmembrane region" description="Helical" evidence="1">
    <location>
        <begin position="49"/>
        <end position="68"/>
    </location>
</feature>
<evidence type="ECO:0000313" key="2">
    <source>
        <dbReference type="EMBL" id="RJF83195.1"/>
    </source>
</evidence>